<dbReference type="WBParaSite" id="SVE_0485800.1">
    <property type="protein sequence ID" value="SVE_0485800.1"/>
    <property type="gene ID" value="SVE_0485800"/>
</dbReference>
<keyword evidence="3" id="KW-1185">Reference proteome</keyword>
<keyword evidence="1" id="KW-1133">Transmembrane helix</keyword>
<keyword evidence="1" id="KW-0812">Transmembrane</keyword>
<evidence type="ECO:0000313" key="4">
    <source>
        <dbReference type="WBParaSite" id="SVE_0485800.1"/>
    </source>
</evidence>
<dbReference type="AlphaFoldDB" id="A0A0K0F7R1"/>
<reference evidence="3" key="1">
    <citation type="submission" date="2014-07" db="EMBL/GenBank/DDBJ databases">
        <authorList>
            <person name="Martin A.A"/>
            <person name="De Silva N."/>
        </authorList>
    </citation>
    <scope>NUCLEOTIDE SEQUENCE</scope>
</reference>
<organism evidence="3 4">
    <name type="scientific">Strongyloides venezuelensis</name>
    <name type="common">Threadworm</name>
    <dbReference type="NCBI Taxonomy" id="75913"/>
    <lineage>
        <taxon>Eukaryota</taxon>
        <taxon>Metazoa</taxon>
        <taxon>Ecdysozoa</taxon>
        <taxon>Nematoda</taxon>
        <taxon>Chromadorea</taxon>
        <taxon>Rhabditida</taxon>
        <taxon>Tylenchina</taxon>
        <taxon>Panagrolaimomorpha</taxon>
        <taxon>Strongyloidoidea</taxon>
        <taxon>Strongyloididae</taxon>
        <taxon>Strongyloides</taxon>
    </lineage>
</organism>
<feature type="chain" id="PRO_5005329282" evidence="2">
    <location>
        <begin position="20"/>
        <end position="227"/>
    </location>
</feature>
<name>A0A0K0F7R1_STRVS</name>
<reference evidence="4" key="2">
    <citation type="submission" date="2015-08" db="UniProtKB">
        <authorList>
            <consortium name="WormBaseParasite"/>
        </authorList>
    </citation>
    <scope>IDENTIFICATION</scope>
</reference>
<keyword evidence="2" id="KW-0732">Signal</keyword>
<proteinExistence type="predicted"/>
<sequence length="227" mass="26961">MFFLYIYLVLYSACYFCLGADVAVFHTKQDRDNEILHFIRENYIASFKVVVERENYCPNFDDIIIIKNNACTLPIIFYPYRNETTNSKESCSNMKYLKKNNKTLGYLYNYMEIQHENNTWVITATKRDQKYKVLIFQYAPNFYHNVHMAIKKVIDFVEEEYFHECQTKKKVKRVAFVSKLSNGFVVISRICFFCIIAFLLGGLSIGIYLFIRHFIHRNSQIKGESLI</sequence>
<protein>
    <submittedName>
        <fullName evidence="4">U20</fullName>
    </submittedName>
</protein>
<evidence type="ECO:0000256" key="2">
    <source>
        <dbReference type="SAM" id="SignalP"/>
    </source>
</evidence>
<feature type="transmembrane region" description="Helical" evidence="1">
    <location>
        <begin position="186"/>
        <end position="211"/>
    </location>
</feature>
<evidence type="ECO:0000256" key="1">
    <source>
        <dbReference type="SAM" id="Phobius"/>
    </source>
</evidence>
<keyword evidence="1" id="KW-0472">Membrane</keyword>
<feature type="signal peptide" evidence="2">
    <location>
        <begin position="1"/>
        <end position="19"/>
    </location>
</feature>
<accession>A0A0K0F7R1</accession>
<evidence type="ECO:0000313" key="3">
    <source>
        <dbReference type="Proteomes" id="UP000035680"/>
    </source>
</evidence>
<dbReference type="Proteomes" id="UP000035680">
    <property type="component" value="Unassembled WGS sequence"/>
</dbReference>